<proteinExistence type="predicted"/>
<evidence type="ECO:0000313" key="4">
    <source>
        <dbReference type="EMBL" id="PYI54810.1"/>
    </source>
</evidence>
<keyword evidence="5" id="KW-1185">Reference proteome</keyword>
<dbReference type="Pfam" id="PF01408">
    <property type="entry name" value="GFO_IDH_MocA"/>
    <property type="match status" value="1"/>
</dbReference>
<protein>
    <submittedName>
        <fullName evidence="4">Gfo/Idh/MocA family oxidoreductase</fullName>
    </submittedName>
</protein>
<feature type="domain" description="GFO/IDH/MocA-like oxidoreductase" evidence="3">
    <location>
        <begin position="133"/>
        <end position="259"/>
    </location>
</feature>
<evidence type="ECO:0000259" key="3">
    <source>
        <dbReference type="Pfam" id="PF22725"/>
    </source>
</evidence>
<dbReference type="InterPro" id="IPR050463">
    <property type="entry name" value="Gfo/Idh/MocA_oxidrdct_glycsds"/>
</dbReference>
<dbReference type="SUPFAM" id="SSF55347">
    <property type="entry name" value="Glyceraldehyde-3-phosphate dehydrogenase-like, C-terminal domain"/>
    <property type="match status" value="1"/>
</dbReference>
<dbReference type="Gene3D" id="3.30.360.10">
    <property type="entry name" value="Dihydrodipicolinate Reductase, domain 2"/>
    <property type="match status" value="1"/>
</dbReference>
<dbReference type="Pfam" id="PF22725">
    <property type="entry name" value="GFO_IDH_MocA_C3"/>
    <property type="match status" value="1"/>
</dbReference>
<dbReference type="InterPro" id="IPR055170">
    <property type="entry name" value="GFO_IDH_MocA-like_dom"/>
</dbReference>
<dbReference type="InterPro" id="IPR036291">
    <property type="entry name" value="NAD(P)-bd_dom_sf"/>
</dbReference>
<keyword evidence="1" id="KW-0560">Oxidoreductase</keyword>
<evidence type="ECO:0000256" key="1">
    <source>
        <dbReference type="ARBA" id="ARBA00023002"/>
    </source>
</evidence>
<dbReference type="GO" id="GO:0000166">
    <property type="term" value="F:nucleotide binding"/>
    <property type="evidence" value="ECO:0007669"/>
    <property type="project" value="InterPro"/>
</dbReference>
<dbReference type="SUPFAM" id="SSF51735">
    <property type="entry name" value="NAD(P)-binding Rossmann-fold domains"/>
    <property type="match status" value="1"/>
</dbReference>
<gene>
    <name evidence="4" type="ORF">DLM86_09655</name>
</gene>
<organism evidence="4 5">
    <name type="scientific">Paenibacillus flagellatus</name>
    <dbReference type="NCBI Taxonomy" id="2211139"/>
    <lineage>
        <taxon>Bacteria</taxon>
        <taxon>Bacillati</taxon>
        <taxon>Bacillota</taxon>
        <taxon>Bacilli</taxon>
        <taxon>Bacillales</taxon>
        <taxon>Paenibacillaceae</taxon>
        <taxon>Paenibacillus</taxon>
    </lineage>
</organism>
<evidence type="ECO:0000259" key="2">
    <source>
        <dbReference type="Pfam" id="PF01408"/>
    </source>
</evidence>
<dbReference type="Proteomes" id="UP000247476">
    <property type="component" value="Unassembled WGS sequence"/>
</dbReference>
<dbReference type="PANTHER" id="PTHR43818">
    <property type="entry name" value="BCDNA.GH03377"/>
    <property type="match status" value="1"/>
</dbReference>
<sequence>MKVCIIGCTGHAYYTINGLKTRGSGELAGIAPGSPGETIGPLARLAANSGHNPIEYGDYREMLDREKPDIAVVACHFGDHAKVAAEALHLGCHVFVEKPAATTFADLERLKEAYARSGKRLSAMLAYRYIPAFEAAKAAVDRGAIGRIRLLQAQKSYRLNERGAPYRSRVTYGGTIPWVGSHAIDWLYWFSRERFASVYAAHSSEHNRGHGELELTAQCLFVMTGDVFGTVSIDYLRPDGASAASDDRLRIVGTKGTIEIGPRGVLADFGDGEGERPLPLAPRRDMFAEFMDHIANPEAPYSISAEDSFYVTEACLRARQAADDRVLIPF</sequence>
<reference evidence="4 5" key="1">
    <citation type="submission" date="2018-05" db="EMBL/GenBank/DDBJ databases">
        <title>Paenibacillus flagellatus sp. nov., isolated from selenium mineral soil.</title>
        <authorList>
            <person name="Dai X."/>
        </authorList>
    </citation>
    <scope>NUCLEOTIDE SEQUENCE [LARGE SCALE GENOMIC DNA]</scope>
    <source>
        <strain evidence="4 5">DXL2</strain>
    </source>
</reference>
<dbReference type="OrthoDB" id="9815825at2"/>
<name>A0A2V5KJL4_9BACL</name>
<comment type="caution">
    <text evidence="4">The sequence shown here is derived from an EMBL/GenBank/DDBJ whole genome shotgun (WGS) entry which is preliminary data.</text>
</comment>
<accession>A0A2V5KJL4</accession>
<evidence type="ECO:0000313" key="5">
    <source>
        <dbReference type="Proteomes" id="UP000247476"/>
    </source>
</evidence>
<dbReference type="Gene3D" id="3.40.50.720">
    <property type="entry name" value="NAD(P)-binding Rossmann-like Domain"/>
    <property type="match status" value="1"/>
</dbReference>
<dbReference type="PANTHER" id="PTHR43818:SF11">
    <property type="entry name" value="BCDNA.GH03377"/>
    <property type="match status" value="1"/>
</dbReference>
<dbReference type="EMBL" id="QJVJ01000004">
    <property type="protein sequence ID" value="PYI54810.1"/>
    <property type="molecule type" value="Genomic_DNA"/>
</dbReference>
<dbReference type="AlphaFoldDB" id="A0A2V5KJL4"/>
<dbReference type="GO" id="GO:0016491">
    <property type="term" value="F:oxidoreductase activity"/>
    <property type="evidence" value="ECO:0007669"/>
    <property type="project" value="UniProtKB-KW"/>
</dbReference>
<feature type="domain" description="Gfo/Idh/MocA-like oxidoreductase N-terminal" evidence="2">
    <location>
        <begin position="2"/>
        <end position="122"/>
    </location>
</feature>
<dbReference type="InterPro" id="IPR000683">
    <property type="entry name" value="Gfo/Idh/MocA-like_OxRdtase_N"/>
</dbReference>